<feature type="transmembrane region" description="Helical" evidence="1">
    <location>
        <begin position="18"/>
        <end position="37"/>
    </location>
</feature>
<dbReference type="EMBL" id="JAAHFQ010000338">
    <property type="protein sequence ID" value="NER29265.1"/>
    <property type="molecule type" value="Genomic_DNA"/>
</dbReference>
<keyword evidence="1" id="KW-1133">Transmembrane helix</keyword>
<sequence length="211" mass="24182">MRYLFAEAMKALNIHSGWIVWNLFLAFIPLALSFWLFRSKSQLRSVLWWLGFLVFAAFLPNAPYLLTDIIHLINATREGFSVWVITLVLIPQHLLAILAGFEAYVISLINLGHYLRRQGAGQMVLTAELITHALSAVGVYLGRFRRFNSWDLITKPEDVVMKVLDDLTAKRPVLVIAVTFVILTVFYWLIKQVTLAIILRVRQRNSDHTSS</sequence>
<feature type="transmembrane region" description="Helical" evidence="1">
    <location>
        <begin position="46"/>
        <end position="62"/>
    </location>
</feature>
<comment type="caution">
    <text evidence="2">The sequence shown here is derived from an EMBL/GenBank/DDBJ whole genome shotgun (WGS) entry which is preliminary data.</text>
</comment>
<dbReference type="Pfam" id="PF07099">
    <property type="entry name" value="DUF1361"/>
    <property type="match status" value="1"/>
</dbReference>
<feature type="transmembrane region" description="Helical" evidence="1">
    <location>
        <begin position="172"/>
        <end position="190"/>
    </location>
</feature>
<keyword evidence="1" id="KW-0812">Transmembrane</keyword>
<dbReference type="AlphaFoldDB" id="A0A6B3NEC2"/>
<proteinExistence type="predicted"/>
<organism evidence="2">
    <name type="scientific">Symploca sp. SIO1C4</name>
    <dbReference type="NCBI Taxonomy" id="2607765"/>
    <lineage>
        <taxon>Bacteria</taxon>
        <taxon>Bacillati</taxon>
        <taxon>Cyanobacteriota</taxon>
        <taxon>Cyanophyceae</taxon>
        <taxon>Coleofasciculales</taxon>
        <taxon>Coleofasciculaceae</taxon>
        <taxon>Symploca</taxon>
    </lineage>
</organism>
<protein>
    <submittedName>
        <fullName evidence="2">DUF1361 domain-containing protein</fullName>
    </submittedName>
</protein>
<evidence type="ECO:0000313" key="2">
    <source>
        <dbReference type="EMBL" id="NER29265.1"/>
    </source>
</evidence>
<feature type="transmembrane region" description="Helical" evidence="1">
    <location>
        <begin position="82"/>
        <end position="111"/>
    </location>
</feature>
<evidence type="ECO:0000256" key="1">
    <source>
        <dbReference type="SAM" id="Phobius"/>
    </source>
</evidence>
<accession>A0A6B3NEC2</accession>
<dbReference type="InterPro" id="IPR009793">
    <property type="entry name" value="DUF1361"/>
</dbReference>
<gene>
    <name evidence="2" type="ORF">F6J89_16970</name>
</gene>
<name>A0A6B3NEC2_9CYAN</name>
<reference evidence="2" key="1">
    <citation type="submission" date="2019-11" db="EMBL/GenBank/DDBJ databases">
        <title>Genomic insights into an expanded diversity of filamentous marine cyanobacteria reveals the extraordinary biosynthetic potential of Moorea and Okeania.</title>
        <authorList>
            <person name="Ferreira Leao T."/>
            <person name="Wang M."/>
            <person name="Moss N."/>
            <person name="Da Silva R."/>
            <person name="Sanders J."/>
            <person name="Nurk S."/>
            <person name="Gurevich A."/>
            <person name="Humphrey G."/>
            <person name="Reher R."/>
            <person name="Zhu Q."/>
            <person name="Belda-Ferre P."/>
            <person name="Glukhov E."/>
            <person name="Rex R."/>
            <person name="Dorrestein P.C."/>
            <person name="Knight R."/>
            <person name="Pevzner P."/>
            <person name="Gerwick W.H."/>
            <person name="Gerwick L."/>
        </authorList>
    </citation>
    <scope>NUCLEOTIDE SEQUENCE</scope>
    <source>
        <strain evidence="2">SIO1C4</strain>
    </source>
</reference>
<keyword evidence="1" id="KW-0472">Membrane</keyword>